<dbReference type="InterPro" id="IPR008928">
    <property type="entry name" value="6-hairpin_glycosidase_sf"/>
</dbReference>
<dbReference type="InterPro" id="IPR011613">
    <property type="entry name" value="GH15-like"/>
</dbReference>
<dbReference type="OrthoDB" id="6123450at2759"/>
<keyword evidence="3 13" id="KW-0732">Signal</keyword>
<dbReference type="EMBL" id="JAOTPV010000004">
    <property type="protein sequence ID" value="KAJ4483733.1"/>
    <property type="molecule type" value="Genomic_DNA"/>
</dbReference>
<dbReference type="InterPro" id="IPR002044">
    <property type="entry name" value="CBM20"/>
</dbReference>
<feature type="binding site" evidence="11">
    <location>
        <position position="139"/>
    </location>
    <ligand>
        <name>substrate</name>
    </ligand>
</feature>
<dbReference type="GO" id="GO:2001070">
    <property type="term" value="F:starch binding"/>
    <property type="evidence" value="ECO:0007669"/>
    <property type="project" value="InterPro"/>
</dbReference>
<dbReference type="GO" id="GO:0000272">
    <property type="term" value="P:polysaccharide catabolic process"/>
    <property type="evidence" value="ECO:0007669"/>
    <property type="project" value="UniProtKB-KW"/>
</dbReference>
<dbReference type="InterPro" id="IPR012341">
    <property type="entry name" value="6hp_glycosidase-like_sf"/>
</dbReference>
<evidence type="ECO:0000256" key="4">
    <source>
        <dbReference type="ARBA" id="ARBA00022801"/>
    </source>
</evidence>
<dbReference type="PANTHER" id="PTHR31616">
    <property type="entry name" value="TREHALASE"/>
    <property type="match status" value="1"/>
</dbReference>
<dbReference type="Gene3D" id="1.50.10.10">
    <property type="match status" value="1"/>
</dbReference>
<dbReference type="Pfam" id="PF00686">
    <property type="entry name" value="CBM_20"/>
    <property type="match status" value="2"/>
</dbReference>
<feature type="region of interest" description="Disordered" evidence="12">
    <location>
        <begin position="571"/>
        <end position="593"/>
    </location>
</feature>
<evidence type="ECO:0000313" key="16">
    <source>
        <dbReference type="Proteomes" id="UP001150266"/>
    </source>
</evidence>
<feature type="chain" id="PRO_5040806062" description="Glucoamylase" evidence="13">
    <location>
        <begin position="18"/>
        <end position="593"/>
    </location>
</feature>
<evidence type="ECO:0000256" key="3">
    <source>
        <dbReference type="ARBA" id="ARBA00022729"/>
    </source>
</evidence>
<keyword evidence="16" id="KW-1185">Reference proteome</keyword>
<feature type="signal peptide" evidence="13">
    <location>
        <begin position="1"/>
        <end position="17"/>
    </location>
</feature>
<dbReference type="InterPro" id="IPR008291">
    <property type="entry name" value="Glucoamylase_SBD"/>
</dbReference>
<dbReference type="CDD" id="cd05808">
    <property type="entry name" value="CBM20_alpha_amylase"/>
    <property type="match status" value="1"/>
</dbReference>
<dbReference type="Proteomes" id="UP001150266">
    <property type="component" value="Unassembled WGS sequence"/>
</dbReference>
<dbReference type="Pfam" id="PF00723">
    <property type="entry name" value="Glyco_hydro_15"/>
    <property type="match status" value="1"/>
</dbReference>
<evidence type="ECO:0000256" key="11">
    <source>
        <dbReference type="PIRSR" id="PIRSR001031-2"/>
    </source>
</evidence>
<keyword evidence="5" id="KW-0325">Glycoprotein</keyword>
<dbReference type="FunFam" id="1.50.10.10:FF:000018">
    <property type="entry name" value="Glucoamylase"/>
    <property type="match status" value="1"/>
</dbReference>
<gene>
    <name evidence="15" type="ORF">J3R30DRAFT_3402369</name>
</gene>
<dbReference type="GO" id="GO:0004339">
    <property type="term" value="F:glucan 1,4-alpha-glucosidase activity"/>
    <property type="evidence" value="ECO:0007669"/>
    <property type="project" value="UniProtKB-EC"/>
</dbReference>
<feature type="domain" description="CBM20" evidence="14">
    <location>
        <begin position="471"/>
        <end position="593"/>
    </location>
</feature>
<comment type="caution">
    <text evidence="15">The sequence shown here is derived from an EMBL/GenBank/DDBJ whole genome shotgun (WGS) entry which is preliminary data.</text>
</comment>
<dbReference type="InterPro" id="IPR013783">
    <property type="entry name" value="Ig-like_fold"/>
</dbReference>
<dbReference type="SMART" id="SM01065">
    <property type="entry name" value="CBM_2"/>
    <property type="match status" value="1"/>
</dbReference>
<feature type="active site" description="Proton donor" evidence="10">
    <location>
        <position position="198"/>
    </location>
</feature>
<dbReference type="Gene3D" id="2.60.40.10">
    <property type="entry name" value="Immunoglobulins"/>
    <property type="match status" value="1"/>
</dbReference>
<dbReference type="SUPFAM" id="SSF49452">
    <property type="entry name" value="Starch-binding domain-like"/>
    <property type="match status" value="1"/>
</dbReference>
<keyword evidence="8 9" id="KW-0624">Polysaccharide degradation</keyword>
<dbReference type="InterPro" id="IPR013784">
    <property type="entry name" value="Carb-bd-like_fold"/>
</dbReference>
<evidence type="ECO:0000256" key="6">
    <source>
        <dbReference type="ARBA" id="ARBA00023277"/>
    </source>
</evidence>
<keyword evidence="7 9" id="KW-0326">Glycosidase</keyword>
<evidence type="ECO:0000256" key="9">
    <source>
        <dbReference type="PIRNR" id="PIRNR001031"/>
    </source>
</evidence>
<dbReference type="GO" id="GO:0000324">
    <property type="term" value="C:fungal-type vacuole"/>
    <property type="evidence" value="ECO:0007669"/>
    <property type="project" value="TreeGrafter"/>
</dbReference>
<evidence type="ECO:0000256" key="1">
    <source>
        <dbReference type="ARBA" id="ARBA00001863"/>
    </source>
</evidence>
<organism evidence="15 16">
    <name type="scientific">Lentinula aciculospora</name>
    <dbReference type="NCBI Taxonomy" id="153920"/>
    <lineage>
        <taxon>Eukaryota</taxon>
        <taxon>Fungi</taxon>
        <taxon>Dikarya</taxon>
        <taxon>Basidiomycota</taxon>
        <taxon>Agaricomycotina</taxon>
        <taxon>Agaricomycetes</taxon>
        <taxon>Agaricomycetidae</taxon>
        <taxon>Agaricales</taxon>
        <taxon>Marasmiineae</taxon>
        <taxon>Omphalotaceae</taxon>
        <taxon>Lentinula</taxon>
    </lineage>
</organism>
<evidence type="ECO:0000256" key="5">
    <source>
        <dbReference type="ARBA" id="ARBA00023180"/>
    </source>
</evidence>
<keyword evidence="6 9" id="KW-0119">Carbohydrate metabolism</keyword>
<name>A0A9W9AIU9_9AGAR</name>
<reference evidence="15" key="1">
    <citation type="submission" date="2022-08" db="EMBL/GenBank/DDBJ databases">
        <title>A Global Phylogenomic Analysis of the Shiitake Genus Lentinula.</title>
        <authorList>
            <consortium name="DOE Joint Genome Institute"/>
            <person name="Sierra-Patev S."/>
            <person name="Min B."/>
            <person name="Naranjo-Ortiz M."/>
            <person name="Looney B."/>
            <person name="Konkel Z."/>
            <person name="Slot J.C."/>
            <person name="Sakamoto Y."/>
            <person name="Steenwyk J.L."/>
            <person name="Rokas A."/>
            <person name="Carro J."/>
            <person name="Camarero S."/>
            <person name="Ferreira P."/>
            <person name="Molpeceres G."/>
            <person name="Ruiz-Duenas F.J."/>
            <person name="Serrano A."/>
            <person name="Henrissat B."/>
            <person name="Drula E."/>
            <person name="Hughes K.W."/>
            <person name="Mata J.L."/>
            <person name="Ishikawa N.K."/>
            <person name="Vargas-Isla R."/>
            <person name="Ushijima S."/>
            <person name="Smith C.A."/>
            <person name="Ahrendt S."/>
            <person name="Andreopoulos W."/>
            <person name="He G."/>
            <person name="Labutti K."/>
            <person name="Lipzen A."/>
            <person name="Ng V."/>
            <person name="Riley R."/>
            <person name="Sandor L."/>
            <person name="Barry K."/>
            <person name="Martinez A.T."/>
            <person name="Xiao Y."/>
            <person name="Gibbons J.G."/>
            <person name="Terashima K."/>
            <person name="Grigoriev I.V."/>
            <person name="Hibbett D.S."/>
        </authorList>
    </citation>
    <scope>NUCLEOTIDE SEQUENCE</scope>
    <source>
        <strain evidence="15">JLM2183</strain>
    </source>
</reference>
<feature type="active site" description="Proton acceptor" evidence="10">
    <location>
        <position position="195"/>
    </location>
</feature>
<dbReference type="SUPFAM" id="SSF48208">
    <property type="entry name" value="Six-hairpin glycosidases"/>
    <property type="match status" value="1"/>
</dbReference>
<proteinExistence type="inferred from homology"/>
<dbReference type="InterPro" id="IPR000165">
    <property type="entry name" value="Glucoamylase"/>
</dbReference>
<evidence type="ECO:0000256" key="10">
    <source>
        <dbReference type="PIRSR" id="PIRSR001031-1"/>
    </source>
</evidence>
<comment type="similarity">
    <text evidence="2 9">Belongs to the glycosyl hydrolase 15 family.</text>
</comment>
<protein>
    <recommendedName>
        <fullName evidence="9">Glucoamylase</fullName>
        <ecNumber evidence="9">3.2.1.3</ecNumber>
    </recommendedName>
    <alternativeName>
        <fullName evidence="9">1,4-alpha-D-glucan glucohydrolase</fullName>
    </alternativeName>
    <alternativeName>
        <fullName evidence="9">Glucan 1,4-alpha-glucosidase</fullName>
    </alternativeName>
</protein>
<evidence type="ECO:0000313" key="15">
    <source>
        <dbReference type="EMBL" id="KAJ4483733.1"/>
    </source>
</evidence>
<comment type="catalytic activity">
    <reaction evidence="1 9">
        <text>Hydrolysis of terminal (1-&gt;4)-linked alpha-D-glucose residues successively from non-reducing ends of the chains with release of beta-D-glucose.</text>
        <dbReference type="EC" id="3.2.1.3"/>
    </reaction>
</comment>
<dbReference type="EC" id="3.2.1.3" evidence="9"/>
<dbReference type="PANTHER" id="PTHR31616:SF12">
    <property type="entry name" value="GLUCOAMYLASE"/>
    <property type="match status" value="1"/>
</dbReference>
<accession>A0A9W9AIU9</accession>
<dbReference type="PIRSF" id="PIRSF001031">
    <property type="entry name" value="Glu-a-glcsd_SBD"/>
    <property type="match status" value="1"/>
</dbReference>
<evidence type="ECO:0000256" key="7">
    <source>
        <dbReference type="ARBA" id="ARBA00023295"/>
    </source>
</evidence>
<evidence type="ECO:0000256" key="2">
    <source>
        <dbReference type="ARBA" id="ARBA00006188"/>
    </source>
</evidence>
<evidence type="ECO:0000259" key="14">
    <source>
        <dbReference type="PROSITE" id="PS51166"/>
    </source>
</evidence>
<evidence type="ECO:0000256" key="13">
    <source>
        <dbReference type="SAM" id="SignalP"/>
    </source>
</evidence>
<dbReference type="PROSITE" id="PS51166">
    <property type="entry name" value="CBM20"/>
    <property type="match status" value="1"/>
</dbReference>
<keyword evidence="4 9" id="KW-0378">Hydrolase</keyword>
<evidence type="ECO:0000256" key="12">
    <source>
        <dbReference type="SAM" id="MobiDB-lite"/>
    </source>
</evidence>
<dbReference type="AlphaFoldDB" id="A0A9W9AIU9"/>
<evidence type="ECO:0000256" key="8">
    <source>
        <dbReference type="ARBA" id="ARBA00023326"/>
    </source>
</evidence>
<dbReference type="PRINTS" id="PR00736">
    <property type="entry name" value="GLHYDRLASE15"/>
</dbReference>
<sequence length="593" mass="63737">MLSSIFLVALLAPSVLAQSTVVDAYVSTESPIAKASMLANIGSSGSKSSGALSGIVIASPSTVNPDYLYTWTRDSALTFQTIIEQFTLGIDTTLRGEIDNYVGAQAIVQRISNPSGDITTGGLGEPKFYVNETAFTGSWGRPQRDGPALRSTALITWANYLLSEGNMTYVTNTLWPIIETDLNYVASDWNQSTYDLWEEVYSSSFFTTAVQHRSLRQGTTLAQALGDISLASNYETQADHLLCFLQSYWNSAGYMTANTGGGRSGIDSNSVLASIHTFDLTAGCDAITFQPCSDIALLNLFTYVNAFRNIYEINSGIPANEAVLTGRYPEDVYMGGNPWYLTTLAVAEQLYDSLIVWNSQGSLDVTNISLPFFKLFESSIAVGTYSSSSNEFRTLTTAVKTFSDGFVALVAKYTPPSGGLAEQISKNNGAPVSAVDLTWSYASVLTAFDARGGVVPASWGAQGLSLTCAGSPASQTVSVTFNVDVTTTEGQNVYLTGSADALKDWSTDNAILLSSANYPTWSGKSEFTPKSVPLYSLFAFFLVLVTVTVPGSTDVQYKYIQKDGSGTVTWESDPNMEITTPADGTYATNDTWR</sequence>